<dbReference type="PANTHER" id="PTHR48041:SF91">
    <property type="entry name" value="ABC TRANSPORTER G FAMILY MEMBER 28"/>
    <property type="match status" value="1"/>
</dbReference>
<sequence length="631" mass="70083">MHTVVPPIDAAKPLNMADGKNAQLPSVDPQAGGVTLTLQNLSFIVKNVKKGPDGKRSDLALVNNVSAWFEPGLMSALMGPSGSGKTTLLDLLAGRKTIGRVEGELLFSGIRPSLEYRRRYCGYVEQFDTLLPILTVREMLLYTAELKRQLSEPLENKKAEVEKLLTQLCLNSCANVRIGSPAARGISGGQAKRTNIAIALVTHPRVIFLDEPTTGLDSYTANEVMLTVQKLARAGVTVVATVHSPTAFCFSLFDRLLMLVGGRTVYFGPQDQRAIDYFQTCKPFLESDPEGLMGPGHNSAEFMVDIITAGDREGKGPAFADAYETSSLASENTATLQTHIAAFKDAQLPPNLAKELAVKHATVTPWWWGIYVYVKYRTSQNYKDPAFLMPRVMDKMLICLLVMTLYLGIGDNLHPNNIINISAVLFMLSATTGFSAAAYVPSLVMERPLFVRERNDGLFHATTYLTAKLLDEIMINAISALGIAAFTFYGIQLLNNFGVFYVSYIVGICVGIAMAYFVASFAPSMDVANAIVPIYAVTLLFFAGFLLRLSQMPRWWKWYSYINFARYSWGAVMINQFKNHPDPWIDNQTVLEYYDLVGISEWGYIGYTSLFFLFFYICTAIVLTFKKYQLR</sequence>
<evidence type="ECO:0000256" key="8">
    <source>
        <dbReference type="SAM" id="Phobius"/>
    </source>
</evidence>
<dbReference type="InterPro" id="IPR027417">
    <property type="entry name" value="P-loop_NTPase"/>
</dbReference>
<gene>
    <name evidence="10" type="ORF">Vafri_4892</name>
</gene>
<dbReference type="InterPro" id="IPR013525">
    <property type="entry name" value="ABC2_TM"/>
</dbReference>
<keyword evidence="5" id="KW-0067">ATP-binding</keyword>
<dbReference type="GO" id="GO:0140359">
    <property type="term" value="F:ABC-type transporter activity"/>
    <property type="evidence" value="ECO:0007669"/>
    <property type="project" value="InterPro"/>
</dbReference>
<keyword evidence="11" id="KW-1185">Reference proteome</keyword>
<dbReference type="InterPro" id="IPR050352">
    <property type="entry name" value="ABCG_transporters"/>
</dbReference>
<dbReference type="InterPro" id="IPR003593">
    <property type="entry name" value="AAA+_ATPase"/>
</dbReference>
<dbReference type="PANTHER" id="PTHR48041">
    <property type="entry name" value="ABC TRANSPORTER G FAMILY MEMBER 28"/>
    <property type="match status" value="1"/>
</dbReference>
<dbReference type="SMART" id="SM00382">
    <property type="entry name" value="AAA"/>
    <property type="match status" value="1"/>
</dbReference>
<dbReference type="Gene3D" id="3.40.50.300">
    <property type="entry name" value="P-loop containing nucleotide triphosphate hydrolases"/>
    <property type="match status" value="1"/>
</dbReference>
<evidence type="ECO:0000313" key="10">
    <source>
        <dbReference type="EMBL" id="GIL48211.1"/>
    </source>
</evidence>
<dbReference type="InterPro" id="IPR003439">
    <property type="entry name" value="ABC_transporter-like_ATP-bd"/>
</dbReference>
<name>A0A8J4EXS3_9CHLO</name>
<feature type="transmembrane region" description="Helical" evidence="8">
    <location>
        <begin position="473"/>
        <end position="491"/>
    </location>
</feature>
<evidence type="ECO:0000256" key="3">
    <source>
        <dbReference type="ARBA" id="ARBA00022692"/>
    </source>
</evidence>
<evidence type="ECO:0000256" key="7">
    <source>
        <dbReference type="ARBA" id="ARBA00023136"/>
    </source>
</evidence>
<dbReference type="GO" id="GO:0016887">
    <property type="term" value="F:ATP hydrolysis activity"/>
    <property type="evidence" value="ECO:0007669"/>
    <property type="project" value="InterPro"/>
</dbReference>
<evidence type="ECO:0000256" key="1">
    <source>
        <dbReference type="ARBA" id="ARBA00004141"/>
    </source>
</evidence>
<comment type="caution">
    <text evidence="10">The sequence shown here is derived from an EMBL/GenBank/DDBJ whole genome shotgun (WGS) entry which is preliminary data.</text>
</comment>
<keyword evidence="6 8" id="KW-1133">Transmembrane helix</keyword>
<dbReference type="PROSITE" id="PS50893">
    <property type="entry name" value="ABC_TRANSPORTER_2"/>
    <property type="match status" value="1"/>
</dbReference>
<keyword evidence="7 8" id="KW-0472">Membrane</keyword>
<dbReference type="Pfam" id="PF01061">
    <property type="entry name" value="ABC2_membrane"/>
    <property type="match status" value="1"/>
</dbReference>
<proteinExistence type="predicted"/>
<dbReference type="GO" id="GO:0005524">
    <property type="term" value="F:ATP binding"/>
    <property type="evidence" value="ECO:0007669"/>
    <property type="project" value="UniProtKB-KW"/>
</dbReference>
<evidence type="ECO:0000256" key="5">
    <source>
        <dbReference type="ARBA" id="ARBA00022840"/>
    </source>
</evidence>
<feature type="transmembrane region" description="Helical" evidence="8">
    <location>
        <begin position="392"/>
        <end position="409"/>
    </location>
</feature>
<feature type="transmembrane region" description="Helical" evidence="8">
    <location>
        <begin position="530"/>
        <end position="549"/>
    </location>
</feature>
<dbReference type="Pfam" id="PF00005">
    <property type="entry name" value="ABC_tran"/>
    <property type="match status" value="1"/>
</dbReference>
<keyword evidence="4" id="KW-0547">Nucleotide-binding</keyword>
<keyword evidence="2" id="KW-0813">Transport</keyword>
<evidence type="ECO:0000259" key="9">
    <source>
        <dbReference type="PROSITE" id="PS50893"/>
    </source>
</evidence>
<feature type="transmembrane region" description="Helical" evidence="8">
    <location>
        <begin position="421"/>
        <end position="444"/>
    </location>
</feature>
<evidence type="ECO:0000256" key="6">
    <source>
        <dbReference type="ARBA" id="ARBA00022989"/>
    </source>
</evidence>
<protein>
    <recommendedName>
        <fullName evidence="9">ABC transporter domain-containing protein</fullName>
    </recommendedName>
</protein>
<dbReference type="SUPFAM" id="SSF52540">
    <property type="entry name" value="P-loop containing nucleoside triphosphate hydrolases"/>
    <property type="match status" value="1"/>
</dbReference>
<dbReference type="AlphaFoldDB" id="A0A8J4EXS3"/>
<keyword evidence="3 8" id="KW-0812">Transmembrane</keyword>
<comment type="subcellular location">
    <subcellularLocation>
        <location evidence="1">Membrane</location>
        <topology evidence="1">Multi-pass membrane protein</topology>
    </subcellularLocation>
</comment>
<dbReference type="Proteomes" id="UP000747399">
    <property type="component" value="Unassembled WGS sequence"/>
</dbReference>
<feature type="domain" description="ABC transporter" evidence="9">
    <location>
        <begin position="36"/>
        <end position="286"/>
    </location>
</feature>
<evidence type="ECO:0000313" key="11">
    <source>
        <dbReference type="Proteomes" id="UP000747399"/>
    </source>
</evidence>
<feature type="transmembrane region" description="Helical" evidence="8">
    <location>
        <begin position="497"/>
        <end position="518"/>
    </location>
</feature>
<dbReference type="GO" id="GO:0016020">
    <property type="term" value="C:membrane"/>
    <property type="evidence" value="ECO:0007669"/>
    <property type="project" value="UniProtKB-SubCell"/>
</dbReference>
<evidence type="ECO:0000256" key="2">
    <source>
        <dbReference type="ARBA" id="ARBA00022448"/>
    </source>
</evidence>
<feature type="transmembrane region" description="Helical" evidence="8">
    <location>
        <begin position="604"/>
        <end position="625"/>
    </location>
</feature>
<dbReference type="CDD" id="cd03213">
    <property type="entry name" value="ABCG_EPDR"/>
    <property type="match status" value="1"/>
</dbReference>
<reference evidence="10" key="1">
    <citation type="journal article" date="2021" name="Proc. Natl. Acad. Sci. U.S.A.">
        <title>Three genomes in the algal genus Volvox reveal the fate of a haploid sex-determining region after a transition to homothallism.</title>
        <authorList>
            <person name="Yamamoto K."/>
            <person name="Hamaji T."/>
            <person name="Kawai-Toyooka H."/>
            <person name="Matsuzaki R."/>
            <person name="Takahashi F."/>
            <person name="Nishimura Y."/>
            <person name="Kawachi M."/>
            <person name="Noguchi H."/>
            <person name="Minakuchi Y."/>
            <person name="Umen J.G."/>
            <person name="Toyoda A."/>
            <person name="Nozaki H."/>
        </authorList>
    </citation>
    <scope>NUCLEOTIDE SEQUENCE</scope>
    <source>
        <strain evidence="10">NIES-3780</strain>
    </source>
</reference>
<evidence type="ECO:0000256" key="4">
    <source>
        <dbReference type="ARBA" id="ARBA00022741"/>
    </source>
</evidence>
<organism evidence="10 11">
    <name type="scientific">Volvox africanus</name>
    <dbReference type="NCBI Taxonomy" id="51714"/>
    <lineage>
        <taxon>Eukaryota</taxon>
        <taxon>Viridiplantae</taxon>
        <taxon>Chlorophyta</taxon>
        <taxon>core chlorophytes</taxon>
        <taxon>Chlorophyceae</taxon>
        <taxon>CS clade</taxon>
        <taxon>Chlamydomonadales</taxon>
        <taxon>Volvocaceae</taxon>
        <taxon>Volvox</taxon>
    </lineage>
</organism>
<dbReference type="EMBL" id="BNCO01000005">
    <property type="protein sequence ID" value="GIL48211.1"/>
    <property type="molecule type" value="Genomic_DNA"/>
</dbReference>
<accession>A0A8J4EXS3</accession>